<organism evidence="1 2">
    <name type="scientific">Nocardioides aromaticivorans</name>
    <dbReference type="NCBI Taxonomy" id="200618"/>
    <lineage>
        <taxon>Bacteria</taxon>
        <taxon>Bacillati</taxon>
        <taxon>Actinomycetota</taxon>
        <taxon>Actinomycetes</taxon>
        <taxon>Propionibacteriales</taxon>
        <taxon>Nocardioidaceae</taxon>
        <taxon>Nocardioides</taxon>
    </lineage>
</organism>
<dbReference type="AlphaFoldDB" id="A0A7Z0CKD6"/>
<sequence>MWRRAAETTPDRAQRWVRDASLQAVEMNGEFVMMGVDQGEYYAVKGVAATLWRHLAEPRDLDTLCALVAEEYDVTPDACRADVAAFVERLSDKGMVVAAA</sequence>
<name>A0A7Z0CKD6_9ACTN</name>
<protein>
    <recommendedName>
        <fullName evidence="3">Coenzyme PQQ synthesis protein D (PqqD)</fullName>
    </recommendedName>
</protein>
<proteinExistence type="predicted"/>
<dbReference type="Pfam" id="PF05402">
    <property type="entry name" value="PqqD"/>
    <property type="match status" value="1"/>
</dbReference>
<accession>A0A7Z0CKD6</accession>
<dbReference type="Proteomes" id="UP000562045">
    <property type="component" value="Unassembled WGS sequence"/>
</dbReference>
<dbReference type="InterPro" id="IPR041881">
    <property type="entry name" value="PqqD_sf"/>
</dbReference>
<gene>
    <name evidence="1" type="ORF">BJ993_001119</name>
</gene>
<evidence type="ECO:0000313" key="2">
    <source>
        <dbReference type="Proteomes" id="UP000562045"/>
    </source>
</evidence>
<dbReference type="RefSeq" id="WP_179648026.1">
    <property type="nucleotide sequence ID" value="NZ_JACBZM010000001.1"/>
</dbReference>
<dbReference type="Gene3D" id="1.10.10.1150">
    <property type="entry name" value="Coenzyme PQQ synthesis protein D (PqqD)"/>
    <property type="match status" value="1"/>
</dbReference>
<dbReference type="InterPro" id="IPR008792">
    <property type="entry name" value="PQQD"/>
</dbReference>
<dbReference type="EMBL" id="JACBZM010000001">
    <property type="protein sequence ID" value="NYI44039.1"/>
    <property type="molecule type" value="Genomic_DNA"/>
</dbReference>
<evidence type="ECO:0008006" key="3">
    <source>
        <dbReference type="Google" id="ProtNLM"/>
    </source>
</evidence>
<comment type="caution">
    <text evidence="1">The sequence shown here is derived from an EMBL/GenBank/DDBJ whole genome shotgun (WGS) entry which is preliminary data.</text>
</comment>
<evidence type="ECO:0000313" key="1">
    <source>
        <dbReference type="EMBL" id="NYI44039.1"/>
    </source>
</evidence>
<reference evidence="1 2" key="1">
    <citation type="submission" date="2020-07" db="EMBL/GenBank/DDBJ databases">
        <title>Sequencing the genomes of 1000 actinobacteria strains.</title>
        <authorList>
            <person name="Klenk H.-P."/>
        </authorList>
    </citation>
    <scope>NUCLEOTIDE SEQUENCE [LARGE SCALE GENOMIC DNA]</scope>
    <source>
        <strain evidence="1 2">DSM 15131</strain>
    </source>
</reference>